<evidence type="ECO:0000256" key="1">
    <source>
        <dbReference type="SAM" id="SignalP"/>
    </source>
</evidence>
<keyword evidence="1" id="KW-0732">Signal</keyword>
<accession>A0A7S0C8P0</accession>
<name>A0A7S0C8P0_9STRA</name>
<sequence length="203" mass="21934">MAKFTLVLLLSVTVSLFDFHCKSVALALTRPSMMISTRKQSLQLATVSMLSLQKNPHDMEREGEHGLEDINEPLVSRRDVGSRIFGGAFFALSANIIKNPSASAADPPGSAFVGTYSDPINHPGGKRTIRLLDKVVGDYQLAEVEGGGGIGEPKSYVLPAVLVGDRAIIIDFTPKGGPRDFTGVLDGKNIKFLRDGNKWPRID</sequence>
<gene>
    <name evidence="2" type="ORF">PINE0816_LOCUS12551</name>
</gene>
<protein>
    <recommendedName>
        <fullName evidence="3">Photosystem II 10 kDa polypeptide, chloroplastic</fullName>
    </recommendedName>
</protein>
<organism evidence="2">
    <name type="scientific">Proboscia inermis</name>
    <dbReference type="NCBI Taxonomy" id="420281"/>
    <lineage>
        <taxon>Eukaryota</taxon>
        <taxon>Sar</taxon>
        <taxon>Stramenopiles</taxon>
        <taxon>Ochrophyta</taxon>
        <taxon>Bacillariophyta</taxon>
        <taxon>Coscinodiscophyceae</taxon>
        <taxon>Rhizosoleniophycidae</taxon>
        <taxon>Rhizosoleniales</taxon>
        <taxon>Rhizosoleniaceae</taxon>
        <taxon>Proboscia</taxon>
    </lineage>
</organism>
<evidence type="ECO:0008006" key="3">
    <source>
        <dbReference type="Google" id="ProtNLM"/>
    </source>
</evidence>
<dbReference type="AlphaFoldDB" id="A0A7S0C8P0"/>
<proteinExistence type="predicted"/>
<reference evidence="2" key="1">
    <citation type="submission" date="2021-01" db="EMBL/GenBank/DDBJ databases">
        <authorList>
            <person name="Corre E."/>
            <person name="Pelletier E."/>
            <person name="Niang G."/>
            <person name="Scheremetjew M."/>
            <person name="Finn R."/>
            <person name="Kale V."/>
            <person name="Holt S."/>
            <person name="Cochrane G."/>
            <person name="Meng A."/>
            <person name="Brown T."/>
            <person name="Cohen L."/>
        </authorList>
    </citation>
    <scope>NUCLEOTIDE SEQUENCE</scope>
    <source>
        <strain evidence="2">CCAP1064/1</strain>
    </source>
</reference>
<evidence type="ECO:0000313" key="2">
    <source>
        <dbReference type="EMBL" id="CAD8416416.1"/>
    </source>
</evidence>
<feature type="chain" id="PRO_5031192122" description="Photosystem II 10 kDa polypeptide, chloroplastic" evidence="1">
    <location>
        <begin position="17"/>
        <end position="203"/>
    </location>
</feature>
<feature type="signal peptide" evidence="1">
    <location>
        <begin position="1"/>
        <end position="16"/>
    </location>
</feature>
<dbReference type="EMBL" id="HBEL01027215">
    <property type="protein sequence ID" value="CAD8416416.1"/>
    <property type="molecule type" value="Transcribed_RNA"/>
</dbReference>